<dbReference type="NCBIfam" id="NF001908">
    <property type="entry name" value="PRK00668.1"/>
    <property type="match status" value="1"/>
</dbReference>
<keyword evidence="5" id="KW-0547">Nucleotide-binding</keyword>
<evidence type="ECO:0000256" key="5">
    <source>
        <dbReference type="ARBA" id="ARBA00022741"/>
    </source>
</evidence>
<proteinExistence type="inferred from homology"/>
<dbReference type="GO" id="GO:0005524">
    <property type="term" value="F:ATP binding"/>
    <property type="evidence" value="ECO:0007669"/>
    <property type="project" value="UniProtKB-KW"/>
</dbReference>
<dbReference type="PRINTS" id="PR01243">
    <property type="entry name" value="NUCDPKINASE"/>
</dbReference>
<dbReference type="GO" id="GO:0006183">
    <property type="term" value="P:GTP biosynthetic process"/>
    <property type="evidence" value="ECO:0007669"/>
    <property type="project" value="InterPro"/>
</dbReference>
<dbReference type="HAMAP" id="MF_00451">
    <property type="entry name" value="NDP_kinase"/>
    <property type="match status" value="1"/>
</dbReference>
<reference evidence="11" key="1">
    <citation type="submission" date="2018-05" db="EMBL/GenBank/DDBJ databases">
        <authorList>
            <person name="Lanie J.A."/>
            <person name="Ng W.-L."/>
            <person name="Kazmierczak K.M."/>
            <person name="Andrzejewski T.M."/>
            <person name="Davidsen T.M."/>
            <person name="Wayne K.J."/>
            <person name="Tettelin H."/>
            <person name="Glass J.I."/>
            <person name="Rusch D."/>
            <person name="Podicherti R."/>
            <person name="Tsui H.-C.T."/>
            <person name="Winkler M.E."/>
        </authorList>
    </citation>
    <scope>NUCLEOTIDE SEQUENCE</scope>
</reference>
<dbReference type="EMBL" id="UINC01000143">
    <property type="protein sequence ID" value="SUZ49917.1"/>
    <property type="molecule type" value="Genomic_DNA"/>
</dbReference>
<evidence type="ECO:0000259" key="10">
    <source>
        <dbReference type="SMART" id="SM00562"/>
    </source>
</evidence>
<gene>
    <name evidence="11" type="ORF">METZ01_LOCUS2771</name>
</gene>
<evidence type="ECO:0000256" key="3">
    <source>
        <dbReference type="ARBA" id="ARBA00022679"/>
    </source>
</evidence>
<dbReference type="GO" id="GO:0006241">
    <property type="term" value="P:CTP biosynthetic process"/>
    <property type="evidence" value="ECO:0007669"/>
    <property type="project" value="InterPro"/>
</dbReference>
<dbReference type="PROSITE" id="PS00469">
    <property type="entry name" value="NDPK"/>
    <property type="match status" value="1"/>
</dbReference>
<organism evidence="11">
    <name type="scientific">marine metagenome</name>
    <dbReference type="NCBI Taxonomy" id="408172"/>
    <lineage>
        <taxon>unclassified sequences</taxon>
        <taxon>metagenomes</taxon>
        <taxon>ecological metagenomes</taxon>
    </lineage>
</organism>
<dbReference type="Pfam" id="PF00334">
    <property type="entry name" value="NDK"/>
    <property type="match status" value="1"/>
</dbReference>
<keyword evidence="3" id="KW-0808">Transferase</keyword>
<feature type="domain" description="Nucleoside diphosphate kinase-like" evidence="10">
    <location>
        <begin position="2"/>
        <end position="139"/>
    </location>
</feature>
<dbReference type="CDD" id="cd04413">
    <property type="entry name" value="NDPk_I"/>
    <property type="match status" value="1"/>
</dbReference>
<dbReference type="SUPFAM" id="SSF54919">
    <property type="entry name" value="Nucleoside diphosphate kinase, NDK"/>
    <property type="match status" value="1"/>
</dbReference>
<dbReference type="GO" id="GO:0046872">
    <property type="term" value="F:metal ion binding"/>
    <property type="evidence" value="ECO:0007669"/>
    <property type="project" value="UniProtKB-KW"/>
</dbReference>
<dbReference type="GO" id="GO:0006228">
    <property type="term" value="P:UTP biosynthetic process"/>
    <property type="evidence" value="ECO:0007669"/>
    <property type="project" value="InterPro"/>
</dbReference>
<evidence type="ECO:0000313" key="11">
    <source>
        <dbReference type="EMBL" id="SUZ49917.1"/>
    </source>
</evidence>
<accession>A0A381N604</accession>
<evidence type="ECO:0000256" key="2">
    <source>
        <dbReference type="ARBA" id="ARBA00022490"/>
    </source>
</evidence>
<evidence type="ECO:0000256" key="4">
    <source>
        <dbReference type="ARBA" id="ARBA00022723"/>
    </source>
</evidence>
<evidence type="ECO:0000256" key="9">
    <source>
        <dbReference type="ARBA" id="ARBA00023080"/>
    </source>
</evidence>
<dbReference type="GO" id="GO:0004550">
    <property type="term" value="F:nucleoside diphosphate kinase activity"/>
    <property type="evidence" value="ECO:0007669"/>
    <property type="project" value="InterPro"/>
</dbReference>
<evidence type="ECO:0000256" key="6">
    <source>
        <dbReference type="ARBA" id="ARBA00022777"/>
    </source>
</evidence>
<dbReference type="PANTHER" id="PTHR46161:SF3">
    <property type="entry name" value="NUCLEOSIDE DIPHOSPHATE KINASE DDB_G0292928-RELATED"/>
    <property type="match status" value="1"/>
</dbReference>
<evidence type="ECO:0000256" key="1">
    <source>
        <dbReference type="ARBA" id="ARBA00008142"/>
    </source>
</evidence>
<dbReference type="Gene3D" id="3.30.70.141">
    <property type="entry name" value="Nucleoside diphosphate kinase-like domain"/>
    <property type="match status" value="1"/>
</dbReference>
<dbReference type="PROSITE" id="PS51374">
    <property type="entry name" value="NDPK_LIKE"/>
    <property type="match status" value="1"/>
</dbReference>
<sequence length="141" mass="15623">MITRTLAIIKPDALNAGYAGRILDKIIQEDFKILGLKQIKMSLQRAQGFYAVHTGKPFFEELTQFMSSGPCIVLTLEKENAVDSWREVIGATNPEEADEGTIRKEFAKNVGENAVHGSDSNENGIQEIAFFFSEAELIGNK</sequence>
<keyword evidence="6" id="KW-0418">Kinase</keyword>
<dbReference type="InterPro" id="IPR023005">
    <property type="entry name" value="Nucleoside_diP_kinase_AS"/>
</dbReference>
<keyword evidence="2" id="KW-0963">Cytoplasm</keyword>
<dbReference type="InterPro" id="IPR001564">
    <property type="entry name" value="Nucleoside_diP_kinase"/>
</dbReference>
<keyword evidence="4" id="KW-0479">Metal-binding</keyword>
<dbReference type="InterPro" id="IPR034907">
    <property type="entry name" value="NDK-like_dom"/>
</dbReference>
<dbReference type="AlphaFoldDB" id="A0A381N604"/>
<name>A0A381N604_9ZZZZ</name>
<keyword evidence="8" id="KW-0460">Magnesium</keyword>
<evidence type="ECO:0000256" key="7">
    <source>
        <dbReference type="ARBA" id="ARBA00022840"/>
    </source>
</evidence>
<dbReference type="PANTHER" id="PTHR46161">
    <property type="entry name" value="NUCLEOSIDE DIPHOSPHATE KINASE"/>
    <property type="match status" value="1"/>
</dbReference>
<keyword evidence="9" id="KW-0546">Nucleotide metabolism</keyword>
<dbReference type="SMART" id="SM00562">
    <property type="entry name" value="NDK"/>
    <property type="match status" value="1"/>
</dbReference>
<protein>
    <recommendedName>
        <fullName evidence="10">Nucleoside diphosphate kinase-like domain-containing protein</fullName>
    </recommendedName>
</protein>
<dbReference type="InterPro" id="IPR036850">
    <property type="entry name" value="NDK-like_dom_sf"/>
</dbReference>
<evidence type="ECO:0000256" key="8">
    <source>
        <dbReference type="ARBA" id="ARBA00022842"/>
    </source>
</evidence>
<keyword evidence="7" id="KW-0067">ATP-binding</keyword>
<comment type="similarity">
    <text evidence="1">Belongs to the NDK family.</text>
</comment>